<dbReference type="PANTHER" id="PTHR47633:SF8">
    <property type="entry name" value="SPEG NEIGHBOR PROTEIN"/>
    <property type="match status" value="1"/>
</dbReference>
<reference evidence="6" key="1">
    <citation type="journal article" date="2008" name="Nat. Genet.">
        <title>The Pristionchus pacificus genome provides a unique perspective on nematode lifestyle and parasitism.</title>
        <authorList>
            <person name="Dieterich C."/>
            <person name="Clifton S.W."/>
            <person name="Schuster L.N."/>
            <person name="Chinwalla A."/>
            <person name="Delehaunty K."/>
            <person name="Dinkelacker I."/>
            <person name="Fulton L."/>
            <person name="Fulton R."/>
            <person name="Godfrey J."/>
            <person name="Minx P."/>
            <person name="Mitreva M."/>
            <person name="Roeseler W."/>
            <person name="Tian H."/>
            <person name="Witte H."/>
            <person name="Yang S.P."/>
            <person name="Wilson R.K."/>
            <person name="Sommer R.J."/>
        </authorList>
    </citation>
    <scope>NUCLEOTIDE SEQUENCE [LARGE SCALE GENOMIC DNA]</scope>
    <source>
        <strain evidence="6">PS312</strain>
    </source>
</reference>
<accession>A0A2A6CS33</accession>
<dbReference type="AlphaFoldDB" id="A0A2A6CS33"/>
<dbReference type="SUPFAM" id="SSF48726">
    <property type="entry name" value="Immunoglobulin"/>
    <property type="match status" value="1"/>
</dbReference>
<evidence type="ECO:0000256" key="3">
    <source>
        <dbReference type="ARBA" id="ARBA00023319"/>
    </source>
</evidence>
<feature type="compositionally biased region" description="Basic and acidic residues" evidence="4">
    <location>
        <begin position="109"/>
        <end position="130"/>
    </location>
</feature>
<gene>
    <name evidence="5" type="primary">WBGene00103555</name>
</gene>
<proteinExistence type="predicted"/>
<dbReference type="InterPro" id="IPR013098">
    <property type="entry name" value="Ig_I-set"/>
</dbReference>
<keyword evidence="6" id="KW-1185">Reference proteome</keyword>
<feature type="region of interest" description="Disordered" evidence="4">
    <location>
        <begin position="103"/>
        <end position="136"/>
    </location>
</feature>
<dbReference type="Gene3D" id="2.60.40.10">
    <property type="entry name" value="Immunoglobulins"/>
    <property type="match status" value="1"/>
</dbReference>
<dbReference type="InterPro" id="IPR007110">
    <property type="entry name" value="Ig-like_dom"/>
</dbReference>
<evidence type="ECO:0000256" key="2">
    <source>
        <dbReference type="ARBA" id="ARBA00023157"/>
    </source>
</evidence>
<dbReference type="InterPro" id="IPR036179">
    <property type="entry name" value="Ig-like_dom_sf"/>
</dbReference>
<dbReference type="Pfam" id="PF07679">
    <property type="entry name" value="I-set"/>
    <property type="match status" value="1"/>
</dbReference>
<dbReference type="InterPro" id="IPR013783">
    <property type="entry name" value="Ig-like_fold"/>
</dbReference>
<dbReference type="FunFam" id="2.60.40.10:FF:000032">
    <property type="entry name" value="palladin isoform X1"/>
    <property type="match status" value="1"/>
</dbReference>
<evidence type="ECO:0000313" key="5">
    <source>
        <dbReference type="EnsemblMetazoa" id="PPA14001.1"/>
    </source>
</evidence>
<evidence type="ECO:0000313" key="6">
    <source>
        <dbReference type="Proteomes" id="UP000005239"/>
    </source>
</evidence>
<feature type="region of interest" description="Disordered" evidence="4">
    <location>
        <begin position="159"/>
        <end position="247"/>
    </location>
</feature>
<dbReference type="Proteomes" id="UP000005239">
    <property type="component" value="Unassembled WGS sequence"/>
</dbReference>
<name>A0A2A6CS33_PRIPA</name>
<evidence type="ECO:0000256" key="4">
    <source>
        <dbReference type="SAM" id="MobiDB-lite"/>
    </source>
</evidence>
<feature type="compositionally biased region" description="Basic and acidic residues" evidence="4">
    <location>
        <begin position="191"/>
        <end position="211"/>
    </location>
</feature>
<evidence type="ECO:0000256" key="1">
    <source>
        <dbReference type="ARBA" id="ARBA00022737"/>
    </source>
</evidence>
<organism evidence="5 6">
    <name type="scientific">Pristionchus pacificus</name>
    <name type="common">Parasitic nematode worm</name>
    <dbReference type="NCBI Taxonomy" id="54126"/>
    <lineage>
        <taxon>Eukaryota</taxon>
        <taxon>Metazoa</taxon>
        <taxon>Ecdysozoa</taxon>
        <taxon>Nematoda</taxon>
        <taxon>Chromadorea</taxon>
        <taxon>Rhabditida</taxon>
        <taxon>Rhabditina</taxon>
        <taxon>Diplogasteromorpha</taxon>
        <taxon>Diplogasteroidea</taxon>
        <taxon>Neodiplogasteridae</taxon>
        <taxon>Pristionchus</taxon>
    </lineage>
</organism>
<dbReference type="EnsemblMetazoa" id="PPA14001.1">
    <property type="protein sequence ID" value="PPA14001.1"/>
    <property type="gene ID" value="WBGene00103555"/>
</dbReference>
<sequence length="375" mass="42177">MVDIPYRIAAYTPGRCDYHLTAQHGNMTEGCHVRDIKKKDNGSFRRHRLSACYRGGAPLYLAQVVPDERMELPRDDSDFHSEFSFCSDTSPLRSATMMHTAIRVNTTRSNDKSQKESKKSNRSGKREAAKARLMASDYRTSTNLNTAINLFGPTAHTGRDSALSPALGRPPSLFLSQRDPLRPQSNAVSPEKSEKEREQKYNLHEGYDRQPSRGSYHSSPPHQFSPPPPQQFSPHSNHGGSMLNVDVTDGLFRPIPQRSPLTKQVNQLAYEIPKNKYATNPWNYAPEFLKVFGDVRTHVGGKAVFDCLLLGSPRPKVCWLFNDEKCPFTDIQIEDTSDVCRLVIPYVQPHHYGTYTVLCENEIGRAVSTATLSPL</sequence>
<protein>
    <submittedName>
        <fullName evidence="5">Oig-3</fullName>
    </submittedName>
</protein>
<keyword evidence="1" id="KW-0677">Repeat</keyword>
<keyword evidence="3" id="KW-0393">Immunoglobulin domain</keyword>
<dbReference type="PANTHER" id="PTHR47633">
    <property type="entry name" value="IMMUNOGLOBULIN"/>
    <property type="match status" value="1"/>
</dbReference>
<dbReference type="PROSITE" id="PS50835">
    <property type="entry name" value="IG_LIKE"/>
    <property type="match status" value="1"/>
</dbReference>
<accession>A0A8R1YDW9</accession>
<reference evidence="5" key="2">
    <citation type="submission" date="2022-06" db="UniProtKB">
        <authorList>
            <consortium name="EnsemblMetazoa"/>
        </authorList>
    </citation>
    <scope>IDENTIFICATION</scope>
    <source>
        <strain evidence="5">PS312</strain>
    </source>
</reference>
<keyword evidence="2" id="KW-1015">Disulfide bond</keyword>